<dbReference type="PANTHER" id="PTHR12436">
    <property type="entry name" value="80 KDA MCM3-ASSOCIATED PROTEIN"/>
    <property type="match status" value="1"/>
</dbReference>
<protein>
    <recommendedName>
        <fullName evidence="1">SAC3/GANP/THP3 conserved domain-containing protein</fullName>
    </recommendedName>
</protein>
<proteinExistence type="predicted"/>
<dbReference type="GO" id="GO:0070390">
    <property type="term" value="C:transcription export complex 2"/>
    <property type="evidence" value="ECO:0007669"/>
    <property type="project" value="TreeGrafter"/>
</dbReference>
<dbReference type="GO" id="GO:0005737">
    <property type="term" value="C:cytoplasm"/>
    <property type="evidence" value="ECO:0007669"/>
    <property type="project" value="TreeGrafter"/>
</dbReference>
<dbReference type="PANTHER" id="PTHR12436:SF3">
    <property type="entry name" value="GERMINAL-CENTER ASSOCIATED NUCLEAR PROTEIN"/>
    <property type="match status" value="1"/>
</dbReference>
<dbReference type="Gene3D" id="1.25.40.990">
    <property type="match status" value="1"/>
</dbReference>
<feature type="non-terminal residue" evidence="2">
    <location>
        <position position="367"/>
    </location>
</feature>
<keyword evidence="3" id="KW-1185">Reference proteome</keyword>
<dbReference type="InterPro" id="IPR045107">
    <property type="entry name" value="SAC3/GANP/THP3"/>
</dbReference>
<dbReference type="GO" id="GO:0006406">
    <property type="term" value="P:mRNA export from nucleus"/>
    <property type="evidence" value="ECO:0007669"/>
    <property type="project" value="TreeGrafter"/>
</dbReference>
<accession>M2Y4F7</accession>
<feature type="domain" description="SAC3/GANP/THP3 conserved" evidence="1">
    <location>
        <begin position="40"/>
        <end position="363"/>
    </location>
</feature>
<gene>
    <name evidence="2" type="ORF">DOTSEDRAFT_99333</name>
</gene>
<feature type="non-terminal residue" evidence="2">
    <location>
        <position position="1"/>
    </location>
</feature>
<dbReference type="eggNOG" id="KOG1860">
    <property type="taxonomic scope" value="Eukaryota"/>
</dbReference>
<dbReference type="HOGENOM" id="CLU_047746_2_1_1"/>
<dbReference type="OrthoDB" id="264795at2759"/>
<organism evidence="2 3">
    <name type="scientific">Dothistroma septosporum (strain NZE10 / CBS 128990)</name>
    <name type="common">Red band needle blight fungus</name>
    <name type="synonym">Mycosphaerella pini</name>
    <dbReference type="NCBI Taxonomy" id="675120"/>
    <lineage>
        <taxon>Eukaryota</taxon>
        <taxon>Fungi</taxon>
        <taxon>Dikarya</taxon>
        <taxon>Ascomycota</taxon>
        <taxon>Pezizomycotina</taxon>
        <taxon>Dothideomycetes</taxon>
        <taxon>Dothideomycetidae</taxon>
        <taxon>Mycosphaerellales</taxon>
        <taxon>Mycosphaerellaceae</taxon>
        <taxon>Dothistroma</taxon>
    </lineage>
</organism>
<name>M2Y4F7_DOTSN</name>
<dbReference type="Pfam" id="PF03399">
    <property type="entry name" value="SAC3_GANP"/>
    <property type="match status" value="1"/>
</dbReference>
<dbReference type="AlphaFoldDB" id="M2Y4F7"/>
<dbReference type="EMBL" id="KB446540">
    <property type="protein sequence ID" value="EME43174.1"/>
    <property type="molecule type" value="Genomic_DNA"/>
</dbReference>
<evidence type="ECO:0000313" key="2">
    <source>
        <dbReference type="EMBL" id="EME43174.1"/>
    </source>
</evidence>
<sequence>LKAYREQEKKDAVAQGLMTDPDKAVALADAITLVGQCQDMCSEYEMTLRVNRNEVFPEERVNGDANGEPDESRFVKAFKRSEAGAEVQLPSDLRPPGSLKRTCDYLFNEIIGTSSFLGKVHHFVWDRTRAIRNDFSIQQLTKLDDLRIAIECYERIARFHIVSLHQLALAKKPYDKYDPQQEREQLDRTLLSLMQYYDDTRGRLENTNEAEFRAYCVIFAITNPVPDLEDRVQTWPRQFTTDKRVQTALEVYAAACVTAYAQGPLGPKAKPVIAQQDWQKFWGLVKSRRMSYLAACVSEIFFNMVREIALKSLVRCTRASRKGADGSIAPNAELTLDAVAEALQYDAVEDLYAFVARWGLQFQPDAD</sequence>
<dbReference type="InterPro" id="IPR005062">
    <property type="entry name" value="SAC3/GANP/THP3_conserved"/>
</dbReference>
<reference evidence="3" key="1">
    <citation type="journal article" date="2012" name="PLoS Genet.">
        <title>The genomes of the fungal plant pathogens Cladosporium fulvum and Dothistroma septosporum reveal adaptation to different hosts and lifestyles but also signatures of common ancestry.</title>
        <authorList>
            <person name="de Wit P.J.G.M."/>
            <person name="van der Burgt A."/>
            <person name="Oekmen B."/>
            <person name="Stergiopoulos I."/>
            <person name="Abd-Elsalam K.A."/>
            <person name="Aerts A.L."/>
            <person name="Bahkali A.H."/>
            <person name="Beenen H.G."/>
            <person name="Chettri P."/>
            <person name="Cox M.P."/>
            <person name="Datema E."/>
            <person name="de Vries R.P."/>
            <person name="Dhillon B."/>
            <person name="Ganley A.R."/>
            <person name="Griffiths S.A."/>
            <person name="Guo Y."/>
            <person name="Hamelin R.C."/>
            <person name="Henrissat B."/>
            <person name="Kabir M.S."/>
            <person name="Jashni M.K."/>
            <person name="Kema G."/>
            <person name="Klaubauf S."/>
            <person name="Lapidus A."/>
            <person name="Levasseur A."/>
            <person name="Lindquist E."/>
            <person name="Mehrabi R."/>
            <person name="Ohm R.A."/>
            <person name="Owen T.J."/>
            <person name="Salamov A."/>
            <person name="Schwelm A."/>
            <person name="Schijlen E."/>
            <person name="Sun H."/>
            <person name="van den Burg H.A."/>
            <person name="van Ham R.C.H.J."/>
            <person name="Zhang S."/>
            <person name="Goodwin S.B."/>
            <person name="Grigoriev I.V."/>
            <person name="Collemare J."/>
            <person name="Bradshaw R.E."/>
        </authorList>
    </citation>
    <scope>NUCLEOTIDE SEQUENCE [LARGE SCALE GENOMIC DNA]</scope>
    <source>
        <strain evidence="3">NZE10 / CBS 128990</strain>
    </source>
</reference>
<dbReference type="STRING" id="675120.M2Y4F7"/>
<evidence type="ECO:0000313" key="3">
    <source>
        <dbReference type="Proteomes" id="UP000016933"/>
    </source>
</evidence>
<reference evidence="2 3" key="2">
    <citation type="journal article" date="2012" name="PLoS Pathog.">
        <title>Diverse lifestyles and strategies of plant pathogenesis encoded in the genomes of eighteen Dothideomycetes fungi.</title>
        <authorList>
            <person name="Ohm R.A."/>
            <person name="Feau N."/>
            <person name="Henrissat B."/>
            <person name="Schoch C.L."/>
            <person name="Horwitz B.A."/>
            <person name="Barry K.W."/>
            <person name="Condon B.J."/>
            <person name="Copeland A.C."/>
            <person name="Dhillon B."/>
            <person name="Glaser F."/>
            <person name="Hesse C.N."/>
            <person name="Kosti I."/>
            <person name="LaButti K."/>
            <person name="Lindquist E.A."/>
            <person name="Lucas S."/>
            <person name="Salamov A.A."/>
            <person name="Bradshaw R.E."/>
            <person name="Ciuffetti L."/>
            <person name="Hamelin R.C."/>
            <person name="Kema G.H.J."/>
            <person name="Lawrence C."/>
            <person name="Scott J.A."/>
            <person name="Spatafora J.W."/>
            <person name="Turgeon B.G."/>
            <person name="de Wit P.J.G.M."/>
            <person name="Zhong S."/>
            <person name="Goodwin S.B."/>
            <person name="Grigoriev I.V."/>
        </authorList>
    </citation>
    <scope>NUCLEOTIDE SEQUENCE [LARGE SCALE GENOMIC DNA]</scope>
    <source>
        <strain evidence="3">NZE10 / CBS 128990</strain>
    </source>
</reference>
<dbReference type="Proteomes" id="UP000016933">
    <property type="component" value="Unassembled WGS sequence"/>
</dbReference>
<evidence type="ECO:0000259" key="1">
    <source>
        <dbReference type="Pfam" id="PF03399"/>
    </source>
</evidence>